<dbReference type="InterPro" id="IPR007730">
    <property type="entry name" value="SPOR-like_dom"/>
</dbReference>
<dbReference type="Proteomes" id="UP000321168">
    <property type="component" value="Unassembled WGS sequence"/>
</dbReference>
<comment type="caution">
    <text evidence="2">The sequence shown here is derived from an EMBL/GenBank/DDBJ whole genome shotgun (WGS) entry which is preliminary data.</text>
</comment>
<dbReference type="InterPro" id="IPR040495">
    <property type="entry name" value="HU-CCDC81_bac_1"/>
</dbReference>
<feature type="domain" description="SPOR" evidence="1">
    <location>
        <begin position="252"/>
        <end position="328"/>
    </location>
</feature>
<dbReference type="Gene3D" id="3.30.70.1070">
    <property type="entry name" value="Sporulation related repeat"/>
    <property type="match status" value="1"/>
</dbReference>
<dbReference type="EMBL" id="VORB01000005">
    <property type="protein sequence ID" value="TXC78949.1"/>
    <property type="molecule type" value="Genomic_DNA"/>
</dbReference>
<dbReference type="SUPFAM" id="SSF110997">
    <property type="entry name" value="Sporulation related repeat"/>
    <property type="match status" value="1"/>
</dbReference>
<sequence>MVRYRYEKQIASLLLQNQEVVIPKVGKLVVSTTPARISKEEQRIIPPGQELSFINNLTDDKGILAQTIARYFDLEYSIAKNLVQHECETVFKHLQAGRTILFPGLGEVYLNENQEISFKKCPTEDSLVEREIGLTEVQLPAGVIDLKAKKKVKIAGAKSRNWAKIAASLALPAVIGAGFWFQQDINNGMQLAKFGDWGKEQATYKARRYNPTEIKNTEEAIAVKNFKYSGKGFKVLSLNELKLPVRLPEEKVEINYRYQLIGGCFKDLGNANKAVENFTNQGFEAFISEFKHGLYRVCIGKFETKAELKKEIKRAKQELGVNPWFVKA</sequence>
<evidence type="ECO:0000259" key="1">
    <source>
        <dbReference type="PROSITE" id="PS51724"/>
    </source>
</evidence>
<dbReference type="GO" id="GO:0042834">
    <property type="term" value="F:peptidoglycan binding"/>
    <property type="evidence" value="ECO:0007669"/>
    <property type="project" value="InterPro"/>
</dbReference>
<dbReference type="OrthoDB" id="653949at2"/>
<dbReference type="Pfam" id="PF18175">
    <property type="entry name" value="HU-CCDC81_bac_2"/>
    <property type="match status" value="1"/>
</dbReference>
<dbReference type="PROSITE" id="PS51724">
    <property type="entry name" value="SPOR"/>
    <property type="match status" value="1"/>
</dbReference>
<accession>A0A5C6V171</accession>
<organism evidence="2 3">
    <name type="scientific">Luteibaculum oceani</name>
    <dbReference type="NCBI Taxonomy" id="1294296"/>
    <lineage>
        <taxon>Bacteria</taxon>
        <taxon>Pseudomonadati</taxon>
        <taxon>Bacteroidota</taxon>
        <taxon>Flavobacteriia</taxon>
        <taxon>Flavobacteriales</taxon>
        <taxon>Luteibaculaceae</taxon>
        <taxon>Luteibaculum</taxon>
    </lineage>
</organism>
<dbReference type="AlphaFoldDB" id="A0A5C6V171"/>
<name>A0A5C6V171_9FLAO</name>
<evidence type="ECO:0000313" key="2">
    <source>
        <dbReference type="EMBL" id="TXC78949.1"/>
    </source>
</evidence>
<dbReference type="Pfam" id="PF05036">
    <property type="entry name" value="SPOR"/>
    <property type="match status" value="1"/>
</dbReference>
<evidence type="ECO:0000313" key="3">
    <source>
        <dbReference type="Proteomes" id="UP000321168"/>
    </source>
</evidence>
<gene>
    <name evidence="2" type="ORF">FRX97_06960</name>
</gene>
<dbReference type="Pfam" id="PF18174">
    <property type="entry name" value="HU-CCDC81_bac_1"/>
    <property type="match status" value="1"/>
</dbReference>
<proteinExistence type="predicted"/>
<dbReference type="InterPro" id="IPR036680">
    <property type="entry name" value="SPOR-like_sf"/>
</dbReference>
<keyword evidence="3" id="KW-1185">Reference proteome</keyword>
<dbReference type="InterPro" id="IPR041268">
    <property type="entry name" value="HU-CCDC81_bac_2"/>
</dbReference>
<protein>
    <submittedName>
        <fullName evidence="2">SPOR domain-containing protein</fullName>
    </submittedName>
</protein>
<dbReference type="RefSeq" id="WP_147014473.1">
    <property type="nucleotide sequence ID" value="NZ_VORB01000005.1"/>
</dbReference>
<reference evidence="2 3" key="1">
    <citation type="submission" date="2019-08" db="EMBL/GenBank/DDBJ databases">
        <title>Genome of Luteibaculum oceani JCM 18817.</title>
        <authorList>
            <person name="Bowman J.P."/>
        </authorList>
    </citation>
    <scope>NUCLEOTIDE SEQUENCE [LARGE SCALE GENOMIC DNA]</scope>
    <source>
        <strain evidence="2 3">JCM 18817</strain>
    </source>
</reference>